<name>A0A9D1T7B0_9FIRM</name>
<organism evidence="1 2">
    <name type="scientific">Candidatus Pullilachnospira stercoravium</name>
    <dbReference type="NCBI Taxonomy" id="2840913"/>
    <lineage>
        <taxon>Bacteria</taxon>
        <taxon>Bacillati</taxon>
        <taxon>Bacillota</taxon>
        <taxon>Clostridia</taxon>
        <taxon>Lachnospirales</taxon>
        <taxon>Lachnospiraceae</taxon>
        <taxon>Lachnospiraceae incertae sedis</taxon>
        <taxon>Candidatus Pullilachnospira</taxon>
    </lineage>
</organism>
<dbReference type="Gene3D" id="2.60.120.370">
    <property type="entry name" value="YhcH/YjgK/YiaL"/>
    <property type="match status" value="1"/>
</dbReference>
<dbReference type="EMBL" id="DVON01000292">
    <property type="protein sequence ID" value="HIV14232.1"/>
    <property type="molecule type" value="Genomic_DNA"/>
</dbReference>
<sequence>MIVDRIEYAAEYADRLPHLADALEAIRKEPDMSPDKHYFTGGYVMRQTGMTKPVKDAAFETHREYIDVFILAEGKETVLWNRLENMEETAPYDPAKDKLALKGAGSQLEMQPGMFCALFPSDAHAPCRHPEGQEPAPYVKYVVKLKI</sequence>
<dbReference type="InterPro" id="IPR037012">
    <property type="entry name" value="NanQ/TabA/YiaL_sf"/>
</dbReference>
<gene>
    <name evidence="1" type="ORF">IAA63_14000</name>
</gene>
<dbReference type="NCBIfam" id="TIGR00022">
    <property type="entry name" value="YhcH/YjgK/YiaL family protein"/>
    <property type="match status" value="1"/>
</dbReference>
<dbReference type="PANTHER" id="PTHR34986:SF1">
    <property type="entry name" value="PROTEIN YIAL"/>
    <property type="match status" value="1"/>
</dbReference>
<evidence type="ECO:0000313" key="1">
    <source>
        <dbReference type="EMBL" id="HIV14232.1"/>
    </source>
</evidence>
<dbReference type="PANTHER" id="PTHR34986">
    <property type="entry name" value="EVOLVED BETA-GALACTOSIDASE SUBUNIT BETA"/>
    <property type="match status" value="1"/>
</dbReference>
<reference evidence="1" key="2">
    <citation type="journal article" date="2021" name="PeerJ">
        <title>Extensive microbial diversity within the chicken gut microbiome revealed by metagenomics and culture.</title>
        <authorList>
            <person name="Gilroy R."/>
            <person name="Ravi A."/>
            <person name="Getino M."/>
            <person name="Pursley I."/>
            <person name="Horton D.L."/>
            <person name="Alikhan N.F."/>
            <person name="Baker D."/>
            <person name="Gharbi K."/>
            <person name="Hall N."/>
            <person name="Watson M."/>
            <person name="Adriaenssens E.M."/>
            <person name="Foster-Nyarko E."/>
            <person name="Jarju S."/>
            <person name="Secka A."/>
            <person name="Antonio M."/>
            <person name="Oren A."/>
            <person name="Chaudhuri R.R."/>
            <person name="La Ragione R."/>
            <person name="Hildebrand F."/>
            <person name="Pallen M.J."/>
        </authorList>
    </citation>
    <scope>NUCLEOTIDE SEQUENCE</scope>
    <source>
        <strain evidence="1">ChiBcec2-4451</strain>
    </source>
</reference>
<dbReference type="AlphaFoldDB" id="A0A9D1T7B0"/>
<proteinExistence type="predicted"/>
<dbReference type="InterPro" id="IPR004375">
    <property type="entry name" value="NanQ/TabA/YiaL"/>
</dbReference>
<dbReference type="Pfam" id="PF04074">
    <property type="entry name" value="DUF386"/>
    <property type="match status" value="1"/>
</dbReference>
<protein>
    <submittedName>
        <fullName evidence="1">YhcH/YjgK/YiaL family protein</fullName>
    </submittedName>
</protein>
<dbReference type="GO" id="GO:0005829">
    <property type="term" value="C:cytosol"/>
    <property type="evidence" value="ECO:0007669"/>
    <property type="project" value="TreeGrafter"/>
</dbReference>
<accession>A0A9D1T7B0</accession>
<reference evidence="1" key="1">
    <citation type="submission" date="2020-10" db="EMBL/GenBank/DDBJ databases">
        <authorList>
            <person name="Gilroy R."/>
        </authorList>
    </citation>
    <scope>NUCLEOTIDE SEQUENCE</scope>
    <source>
        <strain evidence="1">ChiBcec2-4451</strain>
    </source>
</reference>
<evidence type="ECO:0000313" key="2">
    <source>
        <dbReference type="Proteomes" id="UP000886723"/>
    </source>
</evidence>
<dbReference type="Proteomes" id="UP000886723">
    <property type="component" value="Unassembled WGS sequence"/>
</dbReference>
<dbReference type="SUPFAM" id="SSF51197">
    <property type="entry name" value="Clavaminate synthase-like"/>
    <property type="match status" value="1"/>
</dbReference>
<comment type="caution">
    <text evidence="1">The sequence shown here is derived from an EMBL/GenBank/DDBJ whole genome shotgun (WGS) entry which is preliminary data.</text>
</comment>